<name>A0A7W3PGU6_9MICO</name>
<dbReference type="InterPro" id="IPR036188">
    <property type="entry name" value="FAD/NAD-bd_sf"/>
</dbReference>
<dbReference type="Gene3D" id="1.10.3110.10">
    <property type="entry name" value="protoporphyrinogen ix oxidase, domain 3"/>
    <property type="match status" value="1"/>
</dbReference>
<comment type="caution">
    <text evidence="2">The sequence shown here is derived from an EMBL/GenBank/DDBJ whole genome shotgun (WGS) entry which is preliminary data.</text>
</comment>
<keyword evidence="2" id="KW-0560">Oxidoreductase</keyword>
<dbReference type="InterPro" id="IPR002937">
    <property type="entry name" value="Amino_oxidase"/>
</dbReference>
<dbReference type="Pfam" id="PF01593">
    <property type="entry name" value="Amino_oxidase"/>
    <property type="match status" value="1"/>
</dbReference>
<dbReference type="GO" id="GO:0004729">
    <property type="term" value="F:oxygen-dependent protoporphyrinogen oxidase activity"/>
    <property type="evidence" value="ECO:0007669"/>
    <property type="project" value="UniProtKB-EC"/>
</dbReference>
<reference evidence="2 3" key="1">
    <citation type="submission" date="2020-07" db="EMBL/GenBank/DDBJ databases">
        <title>Sequencing the genomes of 1000 actinobacteria strains.</title>
        <authorList>
            <person name="Klenk H.-P."/>
        </authorList>
    </citation>
    <scope>NUCLEOTIDE SEQUENCE [LARGE SCALE GENOMIC DNA]</scope>
    <source>
        <strain evidence="2 3">DSM 44121</strain>
    </source>
</reference>
<gene>
    <name evidence="2" type="ORF">FHX71_004981</name>
</gene>
<dbReference type="Gene3D" id="3.90.660.20">
    <property type="entry name" value="Protoporphyrinogen oxidase, mitochondrial, domain 2"/>
    <property type="match status" value="1"/>
</dbReference>
<dbReference type="AlphaFoldDB" id="A0A7W3PGU6"/>
<keyword evidence="3" id="KW-1185">Reference proteome</keyword>
<dbReference type="Gene3D" id="3.50.50.60">
    <property type="entry name" value="FAD/NAD(P)-binding domain"/>
    <property type="match status" value="1"/>
</dbReference>
<dbReference type="PANTHER" id="PTHR42923">
    <property type="entry name" value="PROTOPORPHYRINOGEN OXIDASE"/>
    <property type="match status" value="1"/>
</dbReference>
<evidence type="ECO:0000259" key="1">
    <source>
        <dbReference type="Pfam" id="PF01593"/>
    </source>
</evidence>
<dbReference type="Proteomes" id="UP000540568">
    <property type="component" value="Unassembled WGS sequence"/>
</dbReference>
<feature type="domain" description="Amine oxidase" evidence="1">
    <location>
        <begin position="22"/>
        <end position="296"/>
    </location>
</feature>
<accession>A0A7W3PGU6</accession>
<protein>
    <submittedName>
        <fullName evidence="2">Oxygen-dependent protoporphyrinogen oxidase</fullName>
        <ecNumber evidence="2">1.3.3.4</ecNumber>
    </submittedName>
</protein>
<dbReference type="EC" id="1.3.3.4" evidence="2"/>
<sequence>MTSSAGRSGATDVDAVVVGAGIGGLVAAHALAGRGLRVVVLEAADRAGGPIRGGAFTSLPDVPLDLGAESFAVRGGAVEGLAGELGLTVEAPAALSAWGYAAGRAFPLPAAGVLGIPSRPWAADVRRAIGWPGVLRGALDRALPARLVDTTDLGTLARSRLGARVAERLVTPVAAGVHSAPLDRLDVAAVAPGLLDAYARTGSLSRAVASLRAAAPPGSAVRGIDGGVHALVDALVRRLDVRFGVRVTGVERAEAGAGAWAGAGAEAGPAWLVGTADGQVLRTSRVVLTTPAAAAEIGRSHRDRSVDGPISTQPTELISAPAQETPGQGKALVPPAPPERGADIRLVTLLLDAPELDAAPRGSGMLVAPGTAPGAVRAKALTHSTAKWPWLARRVRDAAGPGVHVVRLSYGRMGEPTPEPTAQEAARDASALLGVDLTDRVREVLHQRWDGGLPPPTPAYRAAVREFEGSVLAEPGLDVTGGWIAGTGLAAIVAHAGRTPERLGESA</sequence>
<dbReference type="SUPFAM" id="SSF51905">
    <property type="entry name" value="FAD/NAD(P)-binding domain"/>
    <property type="match status" value="1"/>
</dbReference>
<evidence type="ECO:0000313" key="3">
    <source>
        <dbReference type="Proteomes" id="UP000540568"/>
    </source>
</evidence>
<organism evidence="2 3">
    <name type="scientific">Promicromonospora sukumoe</name>
    <dbReference type="NCBI Taxonomy" id="88382"/>
    <lineage>
        <taxon>Bacteria</taxon>
        <taxon>Bacillati</taxon>
        <taxon>Actinomycetota</taxon>
        <taxon>Actinomycetes</taxon>
        <taxon>Micrococcales</taxon>
        <taxon>Promicromonosporaceae</taxon>
        <taxon>Promicromonospora</taxon>
    </lineage>
</organism>
<dbReference type="RefSeq" id="WP_182620179.1">
    <property type="nucleotide sequence ID" value="NZ_BAAATF010000009.1"/>
</dbReference>
<dbReference type="InterPro" id="IPR050464">
    <property type="entry name" value="Zeta_carotene_desat/Oxidored"/>
</dbReference>
<proteinExistence type="predicted"/>
<evidence type="ECO:0000313" key="2">
    <source>
        <dbReference type="EMBL" id="MBA8810974.1"/>
    </source>
</evidence>
<dbReference type="PANTHER" id="PTHR42923:SF3">
    <property type="entry name" value="PROTOPORPHYRINOGEN OXIDASE"/>
    <property type="match status" value="1"/>
</dbReference>
<dbReference type="EMBL" id="JACGWV010000003">
    <property type="protein sequence ID" value="MBA8810974.1"/>
    <property type="molecule type" value="Genomic_DNA"/>
</dbReference>
<dbReference type="SUPFAM" id="SSF54373">
    <property type="entry name" value="FAD-linked reductases, C-terminal domain"/>
    <property type="match status" value="1"/>
</dbReference>